<dbReference type="SUPFAM" id="SSF48264">
    <property type="entry name" value="Cytochrome P450"/>
    <property type="match status" value="1"/>
</dbReference>
<evidence type="ECO:0000256" key="3">
    <source>
        <dbReference type="ARBA" id="ARBA00022723"/>
    </source>
</evidence>
<evidence type="ECO:0000256" key="8">
    <source>
        <dbReference type="RuleBase" id="RU000461"/>
    </source>
</evidence>
<name>A0A6I9QJ49_ELAGV</name>
<dbReference type="AlphaFoldDB" id="A0A6I9QJ49"/>
<keyword evidence="8" id="KW-0503">Monooxygenase</keyword>
<feature type="chain" id="PRO_5026854499" evidence="9">
    <location>
        <begin position="23"/>
        <end position="507"/>
    </location>
</feature>
<dbReference type="FunFam" id="1.10.630.10:FF:000023">
    <property type="entry name" value="Cytochrome P450 family protein"/>
    <property type="match status" value="1"/>
</dbReference>
<dbReference type="RefSeq" id="XP_010909227.1">
    <property type="nucleotide sequence ID" value="XM_010910925.2"/>
</dbReference>
<dbReference type="InterPro" id="IPR001128">
    <property type="entry name" value="Cyt_P450"/>
</dbReference>
<dbReference type="InterPro" id="IPR050651">
    <property type="entry name" value="Plant_Cytochrome_P450_Monoox"/>
</dbReference>
<accession>A0A6I9QJ49</accession>
<dbReference type="GO" id="GO:0016020">
    <property type="term" value="C:membrane"/>
    <property type="evidence" value="ECO:0007669"/>
    <property type="project" value="UniProtKB-SubCell"/>
</dbReference>
<dbReference type="InParanoid" id="A0A6I9QJ49"/>
<keyword evidence="3 7" id="KW-0479">Metal-binding</keyword>
<evidence type="ECO:0000256" key="5">
    <source>
        <dbReference type="ARBA" id="ARBA00023004"/>
    </source>
</evidence>
<evidence type="ECO:0000256" key="7">
    <source>
        <dbReference type="PIRSR" id="PIRSR602401-1"/>
    </source>
</evidence>
<evidence type="ECO:0000313" key="10">
    <source>
        <dbReference type="Proteomes" id="UP000504607"/>
    </source>
</evidence>
<comment type="cofactor">
    <cofactor evidence="7">
        <name>heme</name>
        <dbReference type="ChEBI" id="CHEBI:30413"/>
    </cofactor>
</comment>
<dbReference type="InterPro" id="IPR017972">
    <property type="entry name" value="Cyt_P450_CS"/>
</dbReference>
<dbReference type="OrthoDB" id="1055148at2759"/>
<keyword evidence="10" id="KW-1185">Reference proteome</keyword>
<dbReference type="PROSITE" id="PS00086">
    <property type="entry name" value="CYTOCHROME_P450"/>
    <property type="match status" value="1"/>
</dbReference>
<feature type="binding site" description="axial binding residue" evidence="7">
    <location>
        <position position="443"/>
    </location>
    <ligand>
        <name>heme</name>
        <dbReference type="ChEBI" id="CHEBI:30413"/>
    </ligand>
    <ligandPart>
        <name>Fe</name>
        <dbReference type="ChEBI" id="CHEBI:18248"/>
    </ligandPart>
</feature>
<reference evidence="11" key="1">
    <citation type="submission" date="2025-08" db="UniProtKB">
        <authorList>
            <consortium name="RefSeq"/>
        </authorList>
    </citation>
    <scope>IDENTIFICATION</scope>
</reference>
<dbReference type="PANTHER" id="PTHR47947">
    <property type="entry name" value="CYTOCHROME P450 82C3-RELATED"/>
    <property type="match status" value="1"/>
</dbReference>
<evidence type="ECO:0000256" key="6">
    <source>
        <dbReference type="ARBA" id="ARBA00023136"/>
    </source>
</evidence>
<dbReference type="Gene3D" id="1.10.630.10">
    <property type="entry name" value="Cytochrome P450"/>
    <property type="match status" value="1"/>
</dbReference>
<comment type="subcellular location">
    <subcellularLocation>
        <location evidence="1">Membrane</location>
    </subcellularLocation>
</comment>
<dbReference type="GO" id="GO:0005506">
    <property type="term" value="F:iron ion binding"/>
    <property type="evidence" value="ECO:0007669"/>
    <property type="project" value="InterPro"/>
</dbReference>
<dbReference type="Proteomes" id="UP000504607">
    <property type="component" value="Unplaced"/>
</dbReference>
<dbReference type="CDD" id="cd20653">
    <property type="entry name" value="CYP81"/>
    <property type="match status" value="1"/>
</dbReference>
<keyword evidence="6" id="KW-0472">Membrane</keyword>
<evidence type="ECO:0000256" key="2">
    <source>
        <dbReference type="ARBA" id="ARBA00022617"/>
    </source>
</evidence>
<gene>
    <name evidence="11" type="primary">LOC105035378</name>
</gene>
<keyword evidence="9" id="KW-0732">Signal</keyword>
<dbReference type="PRINTS" id="PR00385">
    <property type="entry name" value="P450"/>
</dbReference>
<feature type="signal peptide" evidence="9">
    <location>
        <begin position="1"/>
        <end position="22"/>
    </location>
</feature>
<dbReference type="InterPro" id="IPR036396">
    <property type="entry name" value="Cyt_P450_sf"/>
</dbReference>
<evidence type="ECO:0000256" key="9">
    <source>
        <dbReference type="SAM" id="SignalP"/>
    </source>
</evidence>
<dbReference type="FunCoup" id="A0A6I9QJ49">
    <property type="interactions" value="140"/>
</dbReference>
<dbReference type="GO" id="GO:0016705">
    <property type="term" value="F:oxidoreductase activity, acting on paired donors, with incorporation or reduction of molecular oxygen"/>
    <property type="evidence" value="ECO:0007669"/>
    <property type="project" value="InterPro"/>
</dbReference>
<comment type="similarity">
    <text evidence="8">Belongs to the cytochrome P450 family.</text>
</comment>
<keyword evidence="2 7" id="KW-0349">Heme</keyword>
<dbReference type="InterPro" id="IPR002401">
    <property type="entry name" value="Cyt_P450_E_grp-I"/>
</dbReference>
<sequence>MGPFSSIFFTLALLLIAKFLLSSKKKRLPPSPPTLPFIGHLHLFKKPLHHALARLADRHGPILLLRFGSVPVLVVSSASAAEECFTTNDVTFANRPSLPSAKYLSNNYTTLGSTNYGPHWRNLRRVATIELLSTHRLLSSTDVRAEEVRELARRLFFNSKGAVTEGFVKEELKSRLFELALNIMMRMMAGKRYYGNDGEVSEEARQVREMVEELFSLAGTSNLGDFLPMLRWVDFQGVRKRLVRLQKRRDEFMQRLIDELRKGSMEIKQEEVEEEKNMIGDLLLLQKTDPGYYTDQTIKALCLSLLQAGTDTSSNTIEWAMSLLLNNGEALMKAREEIDTRVGNKRLVQESDLSNLAYLQCVIAETLRLYPAGPLLVPHESSNECVVGGYNIPQGTMLLVNAYYIHRDAKTWEDPTKFKPERFENGKGEGKWMIPFGMGRRRCPGEGLAMREVGLVLGTLIQCFEWKRVGKEEVDMDEGSGLTLPKAVPLDAMYSPRQAMIDVLAGL</sequence>
<dbReference type="PRINTS" id="PR00463">
    <property type="entry name" value="EP450I"/>
</dbReference>
<dbReference type="Pfam" id="PF00067">
    <property type="entry name" value="p450"/>
    <property type="match status" value="1"/>
</dbReference>
<protein>
    <submittedName>
        <fullName evidence="11">Cytochrome P450 81E8</fullName>
    </submittedName>
</protein>
<keyword evidence="5 7" id="KW-0408">Iron</keyword>
<dbReference type="GO" id="GO:0004497">
    <property type="term" value="F:monooxygenase activity"/>
    <property type="evidence" value="ECO:0007669"/>
    <property type="project" value="UniProtKB-KW"/>
</dbReference>
<dbReference type="PANTHER" id="PTHR47947:SF3">
    <property type="entry name" value="CYTOCHROME P450 81D1-LIKE"/>
    <property type="match status" value="1"/>
</dbReference>
<proteinExistence type="inferred from homology"/>
<organism evidence="10 11">
    <name type="scientific">Elaeis guineensis var. tenera</name>
    <name type="common">Oil palm</name>
    <dbReference type="NCBI Taxonomy" id="51953"/>
    <lineage>
        <taxon>Eukaryota</taxon>
        <taxon>Viridiplantae</taxon>
        <taxon>Streptophyta</taxon>
        <taxon>Embryophyta</taxon>
        <taxon>Tracheophyta</taxon>
        <taxon>Spermatophyta</taxon>
        <taxon>Magnoliopsida</taxon>
        <taxon>Liliopsida</taxon>
        <taxon>Arecaceae</taxon>
        <taxon>Arecoideae</taxon>
        <taxon>Cocoseae</taxon>
        <taxon>Elaeidinae</taxon>
        <taxon>Elaeis</taxon>
    </lineage>
</organism>
<evidence type="ECO:0000256" key="1">
    <source>
        <dbReference type="ARBA" id="ARBA00004370"/>
    </source>
</evidence>
<evidence type="ECO:0000313" key="11">
    <source>
        <dbReference type="RefSeq" id="XP_010909227.1"/>
    </source>
</evidence>
<evidence type="ECO:0000256" key="4">
    <source>
        <dbReference type="ARBA" id="ARBA00023002"/>
    </source>
</evidence>
<keyword evidence="4 8" id="KW-0560">Oxidoreductase</keyword>
<dbReference type="GO" id="GO:0020037">
    <property type="term" value="F:heme binding"/>
    <property type="evidence" value="ECO:0007669"/>
    <property type="project" value="InterPro"/>
</dbReference>